<dbReference type="EMBL" id="BORW01000004">
    <property type="protein sequence ID" value="GIO66427.1"/>
    <property type="molecule type" value="Genomic_DNA"/>
</dbReference>
<dbReference type="Proteomes" id="UP000680638">
    <property type="component" value="Unassembled WGS sequence"/>
</dbReference>
<reference evidence="3 4" key="1">
    <citation type="submission" date="2021-03" db="EMBL/GenBank/DDBJ databases">
        <title>Antimicrobial resistance genes in bacteria isolated from Japanese honey, and their potential for conferring macrolide and lincosamide resistance in the American foulbrood pathogen Paenibacillus larvae.</title>
        <authorList>
            <person name="Okamoto M."/>
            <person name="Kumagai M."/>
            <person name="Kanamori H."/>
            <person name="Takamatsu D."/>
        </authorList>
    </citation>
    <scope>NUCLEOTIDE SEQUENCE [LARGE SCALE GENOMIC DNA]</scope>
    <source>
        <strain evidence="3 4">J21TS3</strain>
    </source>
</reference>
<keyword evidence="1" id="KW-0456">Lyase</keyword>
<gene>
    <name evidence="3" type="ORF">J21TS3_12480</name>
</gene>
<evidence type="ECO:0000313" key="3">
    <source>
        <dbReference type="EMBL" id="GIO66427.1"/>
    </source>
</evidence>
<dbReference type="Gene3D" id="1.20.200.10">
    <property type="entry name" value="Fumarase/aspartase (Central domain)"/>
    <property type="match status" value="1"/>
</dbReference>
<evidence type="ECO:0000256" key="1">
    <source>
        <dbReference type="ARBA" id="ARBA00023239"/>
    </source>
</evidence>
<dbReference type="InterPro" id="IPR022761">
    <property type="entry name" value="Fumarate_lyase_N"/>
</dbReference>
<dbReference type="Gene3D" id="1.10.275.10">
    <property type="entry name" value="Fumarase/aspartase (N-terminal domain)"/>
    <property type="match status" value="1"/>
</dbReference>
<name>A0ABQ4LT13_9BACL</name>
<dbReference type="InterPro" id="IPR024083">
    <property type="entry name" value="Fumarase/histidase_N"/>
</dbReference>
<evidence type="ECO:0000313" key="4">
    <source>
        <dbReference type="Proteomes" id="UP000680638"/>
    </source>
</evidence>
<feature type="domain" description="Fumarate lyase N-terminal" evidence="2">
    <location>
        <begin position="28"/>
        <end position="304"/>
    </location>
</feature>
<comment type="caution">
    <text evidence="3">The sequence shown here is derived from an EMBL/GenBank/DDBJ whole genome shotgun (WGS) entry which is preliminary data.</text>
</comment>
<proteinExistence type="predicted"/>
<dbReference type="PANTHER" id="PTHR42696">
    <property type="entry name" value="ASPARTATE AMMONIA-LYASE"/>
    <property type="match status" value="1"/>
</dbReference>
<sequence length="391" mass="41583">MSKAKGEAKHMIRIEQDGLGARVLPSHAYYGIRTLRASEKIPHGAGMPIHGELMKALACVKKAAALAHLESGTLPARISGLIVKAAEEVIAGQHARDIVVDWLQDPTGESLNMNVNEIIANRALELMLEDKGNYSILDPVRHVNRGQSASGVIAMALRVASHRLTERLIRSVDQLIGALVAKKSEIGSRPMPEGHQEQPGTPAWFSRRLDEGARQLQSGMERMAAANARLAASLTTANADMEDAAIASKTLSHLRNTAQIGESIGDVNGAAERNNEAFTRLSSAVRHLALNLSNLCSDIRLAASLQNLADSPEWISGKEVAASEALGQIAFQAIGFDHSLGLAAEAGMLDPGAIPPVVAYNLLESLTMMDKGVEAFATAIQSHAGRSASCR</sequence>
<evidence type="ECO:0000259" key="2">
    <source>
        <dbReference type="Pfam" id="PF00206"/>
    </source>
</evidence>
<dbReference type="Pfam" id="PF00206">
    <property type="entry name" value="Lyase_1"/>
    <property type="match status" value="1"/>
</dbReference>
<dbReference type="InterPro" id="IPR008948">
    <property type="entry name" value="L-Aspartase-like"/>
</dbReference>
<dbReference type="InterPro" id="IPR051546">
    <property type="entry name" value="Aspartate_Ammonia-Lyase"/>
</dbReference>
<keyword evidence="4" id="KW-1185">Reference proteome</keyword>
<dbReference type="PANTHER" id="PTHR42696:SF2">
    <property type="entry name" value="ASPARTATE AMMONIA-LYASE"/>
    <property type="match status" value="1"/>
</dbReference>
<accession>A0ABQ4LT13</accession>
<dbReference type="SUPFAM" id="SSF48557">
    <property type="entry name" value="L-aspartase-like"/>
    <property type="match status" value="1"/>
</dbReference>
<organism evidence="3 4">
    <name type="scientific">Paenibacillus cookii</name>
    <dbReference type="NCBI Taxonomy" id="157839"/>
    <lineage>
        <taxon>Bacteria</taxon>
        <taxon>Bacillati</taxon>
        <taxon>Bacillota</taxon>
        <taxon>Bacilli</taxon>
        <taxon>Bacillales</taxon>
        <taxon>Paenibacillaceae</taxon>
        <taxon>Paenibacillus</taxon>
    </lineage>
</organism>
<protein>
    <submittedName>
        <fullName evidence="3">Aspartate ammonia-lyase</fullName>
    </submittedName>
</protein>